<keyword evidence="3" id="KW-0256">Endoplasmic reticulum</keyword>
<sequence length="949" mass="104784">MADLRSLSQAHCVLLATHYAADSNVSALRALSLERPDAFVPELLLRILLTFLPESTEPSAYSSYALEAATRLYLEQHEQSSVEVTPVKDLSEQKASRRVGKLELLPLVCPSRPYDDGEDPFIIFLIHRAHRIDAQTGLLDLVPQLVAPFLDRSEYLRTWFISNILPLVRVDFEYYPENEATTSLEKFEQIEGLNGVELLLSRTIGVKDGPGGAVETVARDIKGVIGPWMYGCYQRKRRKLDGSIEDTSTDLDGQSDKHNSTNENHDWEYIYTWLARLAANDFELASGAIEHWDGPSDVDLGGYEATHGYLSEDLLRHLERRYSQAAFACVYSAEDDSRETVEAAHSVLVRLAELLDFEPPPNLATSVEMLPKISKQTDILQGTTTAVLQPDLLLKPDHPLTVPTIETFSLLQIFVYSAYILADLGHPISLSNLAKFRFQADEEDQEALLKKILYTQKTSPTKDKEQWRVVRSRLIWLWDWGMDPNEQHAMTGPGVLGKIGRYTYEKEILTGFLTASQYDLAIEIYLPVDGVGDHLQDDDIVACVIDLAMHYYDTASNGNVTRGSMKKALELVSEFQPYFSDSSTFLRTEALIAATHSLSFYSLTLQHGVPFKPVNIRVSKDPIALIGKVLDQNLRSYTKLDDLITIAQNLVASGVADSDGPWIDLSPTELGEERMAAGRRVIGMAIEAALAEDDFETAYSFVVNRLNSDFDATAAPNSRPGTGTGHLEPQKRNEEDVSWRAAYLAGRHRSPNNSLSSSRASLAAGSSPVLRRLEQRMELLSQALLLAPQSALPEVLTAWRRCEEELTALLAQETAAEERHNDRADHKIPGAFLNSTPTVQPRREVGRGAAEEAPMGLFDVARGAAAAFSRSAFPLRSGSAAESGGRISEERMRTDSTAGSETGSMTGSVTDAEGRARKRDMVANAVTGGLASGLGWVLGATPVQNQQRE</sequence>
<comment type="caution">
    <text evidence="7">The sequence shown here is derived from an EMBL/GenBank/DDBJ whole genome shotgun (WGS) entry which is preliminary data.</text>
</comment>
<protein>
    <submittedName>
        <fullName evidence="7">Secretory pathway Sec39</fullName>
    </submittedName>
</protein>
<dbReference type="InterPro" id="IPR013244">
    <property type="entry name" value="Sec39_domain"/>
</dbReference>
<feature type="region of interest" description="Disordered" evidence="5">
    <location>
        <begin position="877"/>
        <end position="916"/>
    </location>
</feature>
<name>A0A9P4I353_9PEZI</name>
<dbReference type="GO" id="GO:0005783">
    <property type="term" value="C:endoplasmic reticulum"/>
    <property type="evidence" value="ECO:0007669"/>
    <property type="project" value="UniProtKB-SubCell"/>
</dbReference>
<dbReference type="PANTHER" id="PTHR40787">
    <property type="entry name" value="SECRETED PROTEIN"/>
    <property type="match status" value="1"/>
</dbReference>
<dbReference type="Proteomes" id="UP000799776">
    <property type="component" value="Unassembled WGS sequence"/>
</dbReference>
<dbReference type="GO" id="GO:0006890">
    <property type="term" value="P:retrograde vesicle-mediated transport, Golgi to endoplasmic reticulum"/>
    <property type="evidence" value="ECO:0007669"/>
    <property type="project" value="InterPro"/>
</dbReference>
<evidence type="ECO:0000313" key="8">
    <source>
        <dbReference type="Proteomes" id="UP000799776"/>
    </source>
</evidence>
<dbReference type="OrthoDB" id="3434013at2759"/>
<dbReference type="GO" id="GO:0015031">
    <property type="term" value="P:protein transport"/>
    <property type="evidence" value="ECO:0007669"/>
    <property type="project" value="UniProtKB-KW"/>
</dbReference>
<feature type="domain" description="Sec39" evidence="6">
    <location>
        <begin position="13"/>
        <end position="819"/>
    </location>
</feature>
<organism evidence="7 8">
    <name type="scientific">Saccharata proteae CBS 121410</name>
    <dbReference type="NCBI Taxonomy" id="1314787"/>
    <lineage>
        <taxon>Eukaryota</taxon>
        <taxon>Fungi</taxon>
        <taxon>Dikarya</taxon>
        <taxon>Ascomycota</taxon>
        <taxon>Pezizomycotina</taxon>
        <taxon>Dothideomycetes</taxon>
        <taxon>Dothideomycetes incertae sedis</taxon>
        <taxon>Botryosphaeriales</taxon>
        <taxon>Saccharataceae</taxon>
        <taxon>Saccharata</taxon>
    </lineage>
</organism>
<evidence type="ECO:0000256" key="5">
    <source>
        <dbReference type="SAM" id="MobiDB-lite"/>
    </source>
</evidence>
<comment type="subcellular location">
    <subcellularLocation>
        <location evidence="1">Endoplasmic reticulum</location>
    </subcellularLocation>
</comment>
<evidence type="ECO:0000313" key="7">
    <source>
        <dbReference type="EMBL" id="KAF2092153.1"/>
    </source>
</evidence>
<keyword evidence="8" id="KW-1185">Reference proteome</keyword>
<dbReference type="Pfam" id="PF08314">
    <property type="entry name" value="Sec39"/>
    <property type="match status" value="1"/>
</dbReference>
<evidence type="ECO:0000256" key="2">
    <source>
        <dbReference type="ARBA" id="ARBA00022448"/>
    </source>
</evidence>
<evidence type="ECO:0000256" key="4">
    <source>
        <dbReference type="ARBA" id="ARBA00022927"/>
    </source>
</evidence>
<evidence type="ECO:0000259" key="6">
    <source>
        <dbReference type="Pfam" id="PF08314"/>
    </source>
</evidence>
<reference evidence="7" key="1">
    <citation type="journal article" date="2020" name="Stud. Mycol.">
        <title>101 Dothideomycetes genomes: a test case for predicting lifestyles and emergence of pathogens.</title>
        <authorList>
            <person name="Haridas S."/>
            <person name="Albert R."/>
            <person name="Binder M."/>
            <person name="Bloem J."/>
            <person name="Labutti K."/>
            <person name="Salamov A."/>
            <person name="Andreopoulos B."/>
            <person name="Baker S."/>
            <person name="Barry K."/>
            <person name="Bills G."/>
            <person name="Bluhm B."/>
            <person name="Cannon C."/>
            <person name="Castanera R."/>
            <person name="Culley D."/>
            <person name="Daum C."/>
            <person name="Ezra D."/>
            <person name="Gonzalez J."/>
            <person name="Henrissat B."/>
            <person name="Kuo A."/>
            <person name="Liang C."/>
            <person name="Lipzen A."/>
            <person name="Lutzoni F."/>
            <person name="Magnuson J."/>
            <person name="Mondo S."/>
            <person name="Nolan M."/>
            <person name="Ohm R."/>
            <person name="Pangilinan J."/>
            <person name="Park H.-J."/>
            <person name="Ramirez L."/>
            <person name="Alfaro M."/>
            <person name="Sun H."/>
            <person name="Tritt A."/>
            <person name="Yoshinaga Y."/>
            <person name="Zwiers L.-H."/>
            <person name="Turgeon B."/>
            <person name="Goodwin S."/>
            <person name="Spatafora J."/>
            <person name="Crous P."/>
            <person name="Grigoriev I."/>
        </authorList>
    </citation>
    <scope>NUCLEOTIDE SEQUENCE</scope>
    <source>
        <strain evidence="7">CBS 121410</strain>
    </source>
</reference>
<dbReference type="AlphaFoldDB" id="A0A9P4I353"/>
<dbReference type="PANTHER" id="PTHR40787:SF3">
    <property type="entry name" value="PROTEIN TRANSPORT PROTEIN SEC39"/>
    <property type="match status" value="1"/>
</dbReference>
<feature type="region of interest" description="Disordered" evidence="5">
    <location>
        <begin position="712"/>
        <end position="734"/>
    </location>
</feature>
<evidence type="ECO:0000256" key="3">
    <source>
        <dbReference type="ARBA" id="ARBA00022824"/>
    </source>
</evidence>
<feature type="compositionally biased region" description="Polar residues" evidence="5">
    <location>
        <begin position="895"/>
        <end position="909"/>
    </location>
</feature>
<evidence type="ECO:0000256" key="1">
    <source>
        <dbReference type="ARBA" id="ARBA00004240"/>
    </source>
</evidence>
<dbReference type="EMBL" id="ML978711">
    <property type="protein sequence ID" value="KAF2092153.1"/>
    <property type="molecule type" value="Genomic_DNA"/>
</dbReference>
<keyword evidence="4" id="KW-0653">Protein transport</keyword>
<proteinExistence type="predicted"/>
<keyword evidence="2" id="KW-0813">Transport</keyword>
<gene>
    <name evidence="7" type="ORF">K490DRAFT_61599</name>
</gene>
<accession>A0A9P4I353</accession>